<dbReference type="InterPro" id="IPR000719">
    <property type="entry name" value="Prot_kinase_dom"/>
</dbReference>
<evidence type="ECO:0000256" key="13">
    <source>
        <dbReference type="ARBA" id="ARBA00022741"/>
    </source>
</evidence>
<dbReference type="SUPFAM" id="SSF52058">
    <property type="entry name" value="L domain-like"/>
    <property type="match status" value="2"/>
</dbReference>
<keyword evidence="13 22" id="KW-0547">Nucleotide-binding</keyword>
<feature type="transmembrane region" description="Helical" evidence="23">
    <location>
        <begin position="657"/>
        <end position="680"/>
    </location>
</feature>
<dbReference type="InterPro" id="IPR001611">
    <property type="entry name" value="Leu-rich_rpt"/>
</dbReference>
<comment type="catalytic activity">
    <reaction evidence="21">
        <text>L-seryl-[protein] + ATP = O-phospho-L-seryl-[protein] + ADP + H(+)</text>
        <dbReference type="Rhea" id="RHEA:17989"/>
        <dbReference type="Rhea" id="RHEA-COMP:9863"/>
        <dbReference type="Rhea" id="RHEA-COMP:11604"/>
        <dbReference type="ChEBI" id="CHEBI:15378"/>
        <dbReference type="ChEBI" id="CHEBI:29999"/>
        <dbReference type="ChEBI" id="CHEBI:30616"/>
        <dbReference type="ChEBI" id="CHEBI:83421"/>
        <dbReference type="ChEBI" id="CHEBI:456216"/>
        <dbReference type="EC" id="2.7.11.1"/>
    </reaction>
</comment>
<dbReference type="EMBL" id="JACTNZ010000011">
    <property type="protein sequence ID" value="KAG5524335.1"/>
    <property type="molecule type" value="Genomic_DNA"/>
</dbReference>
<dbReference type="FunFam" id="3.80.10.10:FF:000288">
    <property type="entry name" value="LRR receptor-like serine/threonine-protein kinase EFR"/>
    <property type="match status" value="1"/>
</dbReference>
<comment type="subcellular location">
    <subcellularLocation>
        <location evidence="1">Cell membrane</location>
        <topology evidence="1">Single-pass type I membrane protein</topology>
    </subcellularLocation>
</comment>
<sequence>MFLRLLTPSFLCFIFFSMTNFGWITISASHFTNETDRRALFTIRDSIPGDPFHVFSSWNRSIAFCDWQGVTCGRRHQRVTMLNLSSLQLVGSMSPHIGNLTFLRTIDLSNNSFRGVIPREVGRLVRLRYLLLSVNSFHDVFPTNSSSLSGIKVIDVIGNNLGGRIPEELGSLSTLSRLLLAKNHFVGTIPPSLGNLSALRVLSLMENNLGGSIPSQLGQLSKLGSLMLSSINVSGTVPASLYNISSLEELSISANRLHGRLPAGLGSTLPNLQNFYVGLNQFDGPIPSSLANASGLVNIDIDTNVFIGPIPLNLGTLRDIEYLNFVDNLLGQSYESNNLKNFIDCLSNSSNLKFLDLGYNHWNSVLPHSIANLSIKLTTLGLVGNYYLSGNIPPGIGYLENLRKFGLSENMLTGSIPDSIGKLSKMGELYIYRTNISGGIPSSIGNLTRLSIFVLSENMLEGSIPSSLGNCTSLQGIALQHNQLTGPIPEQIFDLPSLSLGLSLNNNKLTGLLSSKVGNLKNLRSLAVSENELFGEIPAALGSCQILEFLFMKGNFFSGTIPESFEQLKGIQLLDVSGNDLSGHIPSFLGELSSLNSLNLSYNMFDGEVPNKGVFKNISAFSVVGNNKLCGGIKALRLPACPAEVVEKRKKPLSRRVIILLAISLVIVAILLLFLFAFIYHRTRRSRVARQQGSSDLELQNQYPRLSYAELLHATNGFSSTNVIGEGRYGSVYRGIVNSSEQVVAIKVLNLQEYGANKSFMAECESLRAIRHRNLVKLITSCSSINFKGDDFKALVFEFMKNGNLESWLHPRLSEQQDPKTLNIVQRLNIAIDVASALDYLHYHYHCETTIIHCDLKPSNILLDDDLCAHVSDFGLARILSATTCTSNHHQSSSISIRGTTGYIPQEYGMGAEVSRGGDMNSYGVLLLEMFTGKRPTDNMFSDNICLRSYAKMSLPSEVMNIVDPRLIVEEDEEPSRTNQNSTRNTAKVEVCLASVLQIGVSCSAELSGERMNARQQEMFLRNCTRLEICLWRTCNFFFLRSY</sequence>
<keyword evidence="6" id="KW-0723">Serine/threonine-protein kinase</keyword>
<dbReference type="GO" id="GO:0005524">
    <property type="term" value="F:ATP binding"/>
    <property type="evidence" value="ECO:0007669"/>
    <property type="project" value="UniProtKB-UniRule"/>
</dbReference>
<dbReference type="InterPro" id="IPR008271">
    <property type="entry name" value="Ser/Thr_kinase_AS"/>
</dbReference>
<evidence type="ECO:0000256" key="2">
    <source>
        <dbReference type="ARBA" id="ARBA00008684"/>
    </source>
</evidence>
<dbReference type="SMART" id="SM00369">
    <property type="entry name" value="LRR_TYP"/>
    <property type="match status" value="7"/>
</dbReference>
<dbReference type="GO" id="GO:0004674">
    <property type="term" value="F:protein serine/threonine kinase activity"/>
    <property type="evidence" value="ECO:0007669"/>
    <property type="project" value="UniProtKB-KW"/>
</dbReference>
<comment type="catalytic activity">
    <reaction evidence="20">
        <text>L-threonyl-[protein] + ATP = O-phospho-L-threonyl-[protein] + ADP + H(+)</text>
        <dbReference type="Rhea" id="RHEA:46608"/>
        <dbReference type="Rhea" id="RHEA-COMP:11060"/>
        <dbReference type="Rhea" id="RHEA-COMP:11605"/>
        <dbReference type="ChEBI" id="CHEBI:15378"/>
        <dbReference type="ChEBI" id="CHEBI:30013"/>
        <dbReference type="ChEBI" id="CHEBI:30616"/>
        <dbReference type="ChEBI" id="CHEBI:61977"/>
        <dbReference type="ChEBI" id="CHEBI:456216"/>
        <dbReference type="EC" id="2.7.11.1"/>
    </reaction>
</comment>
<keyword evidence="8" id="KW-0433">Leucine-rich repeat</keyword>
<keyword evidence="9" id="KW-0808">Transferase</keyword>
<dbReference type="FunFam" id="1.10.510.10:FF:000358">
    <property type="entry name" value="Putative leucine-rich repeat receptor-like serine/threonine-protein kinase"/>
    <property type="match status" value="1"/>
</dbReference>
<dbReference type="Gene3D" id="3.80.10.10">
    <property type="entry name" value="Ribonuclease Inhibitor"/>
    <property type="match status" value="4"/>
</dbReference>
<evidence type="ECO:0000313" key="26">
    <source>
        <dbReference type="Proteomes" id="UP000823749"/>
    </source>
</evidence>
<dbReference type="EC" id="2.7.11.1" evidence="4"/>
<comment type="similarity">
    <text evidence="3">Belongs to the RLP family.</text>
</comment>
<comment type="caution">
    <text evidence="25">The sequence shown here is derived from an EMBL/GenBank/DDBJ whole genome shotgun (WGS) entry which is preliminary data.</text>
</comment>
<keyword evidence="16 23" id="KW-1133">Transmembrane helix</keyword>
<evidence type="ECO:0000256" key="21">
    <source>
        <dbReference type="ARBA" id="ARBA00048679"/>
    </source>
</evidence>
<dbReference type="InterPro" id="IPR051716">
    <property type="entry name" value="Plant_RL_S/T_kinase"/>
</dbReference>
<dbReference type="GO" id="GO:0006952">
    <property type="term" value="P:defense response"/>
    <property type="evidence" value="ECO:0007669"/>
    <property type="project" value="UniProtKB-ARBA"/>
</dbReference>
<dbReference type="GO" id="GO:0051707">
    <property type="term" value="P:response to other organism"/>
    <property type="evidence" value="ECO:0007669"/>
    <property type="project" value="UniProtKB-ARBA"/>
</dbReference>
<dbReference type="InterPro" id="IPR017441">
    <property type="entry name" value="Protein_kinase_ATP_BS"/>
</dbReference>
<dbReference type="InterPro" id="IPR003591">
    <property type="entry name" value="Leu-rich_rpt_typical-subtyp"/>
</dbReference>
<dbReference type="FunFam" id="3.80.10.10:FF:001158">
    <property type="entry name" value="Leucine-rich repeat protein kinase family protein"/>
    <property type="match status" value="1"/>
</dbReference>
<keyword evidence="10 23" id="KW-0812">Transmembrane</keyword>
<protein>
    <recommendedName>
        <fullName evidence="4">non-specific serine/threonine protein kinase</fullName>
        <ecNumber evidence="4">2.7.11.1</ecNumber>
    </recommendedName>
</protein>
<feature type="binding site" evidence="22">
    <location>
        <position position="747"/>
    </location>
    <ligand>
        <name>ATP</name>
        <dbReference type="ChEBI" id="CHEBI:30616"/>
    </ligand>
</feature>
<keyword evidence="18" id="KW-0675">Receptor</keyword>
<dbReference type="Gene3D" id="3.30.200.20">
    <property type="entry name" value="Phosphorylase Kinase, domain 1"/>
    <property type="match status" value="1"/>
</dbReference>
<evidence type="ECO:0000256" key="8">
    <source>
        <dbReference type="ARBA" id="ARBA00022614"/>
    </source>
</evidence>
<reference evidence="25" key="1">
    <citation type="submission" date="2020-08" db="EMBL/GenBank/DDBJ databases">
        <title>Plant Genome Project.</title>
        <authorList>
            <person name="Zhang R.-G."/>
        </authorList>
    </citation>
    <scope>NUCLEOTIDE SEQUENCE</scope>
    <source>
        <strain evidence="25">WSP0</strain>
        <tissue evidence="25">Leaf</tissue>
    </source>
</reference>
<evidence type="ECO:0000256" key="16">
    <source>
        <dbReference type="ARBA" id="ARBA00022989"/>
    </source>
</evidence>
<keyword evidence="5" id="KW-1003">Cell membrane</keyword>
<dbReference type="PROSITE" id="PS00108">
    <property type="entry name" value="PROTEIN_KINASE_ST"/>
    <property type="match status" value="1"/>
</dbReference>
<organism evidence="25 26">
    <name type="scientific">Rhododendron griersonianum</name>
    <dbReference type="NCBI Taxonomy" id="479676"/>
    <lineage>
        <taxon>Eukaryota</taxon>
        <taxon>Viridiplantae</taxon>
        <taxon>Streptophyta</taxon>
        <taxon>Embryophyta</taxon>
        <taxon>Tracheophyta</taxon>
        <taxon>Spermatophyta</taxon>
        <taxon>Magnoliopsida</taxon>
        <taxon>eudicotyledons</taxon>
        <taxon>Gunneridae</taxon>
        <taxon>Pentapetalae</taxon>
        <taxon>asterids</taxon>
        <taxon>Ericales</taxon>
        <taxon>Ericaceae</taxon>
        <taxon>Ericoideae</taxon>
        <taxon>Rhodoreae</taxon>
        <taxon>Rhododendron</taxon>
    </lineage>
</organism>
<evidence type="ECO:0000256" key="15">
    <source>
        <dbReference type="ARBA" id="ARBA00022840"/>
    </source>
</evidence>
<dbReference type="Proteomes" id="UP000823749">
    <property type="component" value="Chromosome 11"/>
</dbReference>
<dbReference type="PROSITE" id="PS00107">
    <property type="entry name" value="PROTEIN_KINASE_ATP"/>
    <property type="match status" value="1"/>
</dbReference>
<evidence type="ECO:0000256" key="1">
    <source>
        <dbReference type="ARBA" id="ARBA00004251"/>
    </source>
</evidence>
<evidence type="ECO:0000256" key="3">
    <source>
        <dbReference type="ARBA" id="ARBA00009592"/>
    </source>
</evidence>
<comment type="similarity">
    <text evidence="2">Belongs to the protein kinase superfamily. Ser/Thr protein kinase family.</text>
</comment>
<evidence type="ECO:0000256" key="20">
    <source>
        <dbReference type="ARBA" id="ARBA00047899"/>
    </source>
</evidence>
<gene>
    <name evidence="25" type="ORF">RHGRI_031113</name>
</gene>
<keyword evidence="12" id="KW-0677">Repeat</keyword>
<evidence type="ECO:0000313" key="25">
    <source>
        <dbReference type="EMBL" id="KAG5524335.1"/>
    </source>
</evidence>
<evidence type="ECO:0000256" key="12">
    <source>
        <dbReference type="ARBA" id="ARBA00022737"/>
    </source>
</evidence>
<evidence type="ECO:0000256" key="11">
    <source>
        <dbReference type="ARBA" id="ARBA00022729"/>
    </source>
</evidence>
<dbReference type="InterPro" id="IPR032675">
    <property type="entry name" value="LRR_dom_sf"/>
</dbReference>
<evidence type="ECO:0000256" key="4">
    <source>
        <dbReference type="ARBA" id="ARBA00012513"/>
    </source>
</evidence>
<keyword evidence="11" id="KW-0732">Signal</keyword>
<dbReference type="InterPro" id="IPR055414">
    <property type="entry name" value="LRR_R13L4/SHOC2-like"/>
</dbReference>
<evidence type="ECO:0000256" key="7">
    <source>
        <dbReference type="ARBA" id="ARBA00022553"/>
    </source>
</evidence>
<feature type="domain" description="Protein kinase" evidence="24">
    <location>
        <begin position="718"/>
        <end position="989"/>
    </location>
</feature>
<dbReference type="FunFam" id="3.30.200.20:FF:000432">
    <property type="entry name" value="LRR receptor-like serine/threonine-protein kinase EFR"/>
    <property type="match status" value="1"/>
</dbReference>
<evidence type="ECO:0000256" key="5">
    <source>
        <dbReference type="ARBA" id="ARBA00022475"/>
    </source>
</evidence>
<dbReference type="SUPFAM" id="SSF56112">
    <property type="entry name" value="Protein kinase-like (PK-like)"/>
    <property type="match status" value="1"/>
</dbReference>
<keyword evidence="19" id="KW-0325">Glycoprotein</keyword>
<proteinExistence type="inferred from homology"/>
<evidence type="ECO:0000256" key="17">
    <source>
        <dbReference type="ARBA" id="ARBA00023136"/>
    </source>
</evidence>
<evidence type="ECO:0000256" key="9">
    <source>
        <dbReference type="ARBA" id="ARBA00022679"/>
    </source>
</evidence>
<keyword evidence="15 22" id="KW-0067">ATP-binding</keyword>
<keyword evidence="7" id="KW-0597">Phosphoprotein</keyword>
<dbReference type="Pfam" id="PF00560">
    <property type="entry name" value="LRR_1"/>
    <property type="match status" value="1"/>
</dbReference>
<dbReference type="InterPro" id="IPR011009">
    <property type="entry name" value="Kinase-like_dom_sf"/>
</dbReference>
<evidence type="ECO:0000256" key="10">
    <source>
        <dbReference type="ARBA" id="ARBA00022692"/>
    </source>
</evidence>
<dbReference type="PANTHER" id="PTHR48053">
    <property type="entry name" value="LEUCINE RICH REPEAT FAMILY PROTEIN, EXPRESSED"/>
    <property type="match status" value="1"/>
</dbReference>
<evidence type="ECO:0000256" key="19">
    <source>
        <dbReference type="ARBA" id="ARBA00023180"/>
    </source>
</evidence>
<dbReference type="PANTHER" id="PTHR48053:SF151">
    <property type="entry name" value="OS02G0216000 PROTEIN"/>
    <property type="match status" value="1"/>
</dbReference>
<dbReference type="SMART" id="SM00220">
    <property type="entry name" value="S_TKc"/>
    <property type="match status" value="1"/>
</dbReference>
<dbReference type="Gene3D" id="1.10.510.10">
    <property type="entry name" value="Transferase(Phosphotransferase) domain 1"/>
    <property type="match status" value="1"/>
</dbReference>
<accession>A0AAV6I934</accession>
<evidence type="ECO:0000256" key="14">
    <source>
        <dbReference type="ARBA" id="ARBA00022777"/>
    </source>
</evidence>
<dbReference type="Pfam" id="PF23598">
    <property type="entry name" value="LRR_14"/>
    <property type="match status" value="1"/>
</dbReference>
<dbReference type="FunFam" id="3.80.10.10:FF:000275">
    <property type="entry name" value="Leucine-rich repeat receptor-like protein kinase"/>
    <property type="match status" value="1"/>
</dbReference>
<dbReference type="GO" id="GO:0005886">
    <property type="term" value="C:plasma membrane"/>
    <property type="evidence" value="ECO:0007669"/>
    <property type="project" value="UniProtKB-SubCell"/>
</dbReference>
<evidence type="ECO:0000256" key="18">
    <source>
        <dbReference type="ARBA" id="ARBA00023170"/>
    </source>
</evidence>
<dbReference type="AlphaFoldDB" id="A0AAV6I934"/>
<name>A0AAV6I934_9ERIC</name>
<evidence type="ECO:0000256" key="6">
    <source>
        <dbReference type="ARBA" id="ARBA00022527"/>
    </source>
</evidence>
<keyword evidence="14" id="KW-0418">Kinase</keyword>
<dbReference type="PROSITE" id="PS50011">
    <property type="entry name" value="PROTEIN_KINASE_DOM"/>
    <property type="match status" value="1"/>
</dbReference>
<evidence type="ECO:0000259" key="24">
    <source>
        <dbReference type="PROSITE" id="PS50011"/>
    </source>
</evidence>
<dbReference type="Pfam" id="PF00069">
    <property type="entry name" value="Pkinase"/>
    <property type="match status" value="1"/>
</dbReference>
<evidence type="ECO:0000256" key="23">
    <source>
        <dbReference type="SAM" id="Phobius"/>
    </source>
</evidence>
<keyword evidence="17 23" id="KW-0472">Membrane</keyword>
<dbReference type="Pfam" id="PF08263">
    <property type="entry name" value="LRRNT_2"/>
    <property type="match status" value="1"/>
</dbReference>
<dbReference type="InterPro" id="IPR013210">
    <property type="entry name" value="LRR_N_plant-typ"/>
</dbReference>
<evidence type="ECO:0000256" key="22">
    <source>
        <dbReference type="PROSITE-ProRule" id="PRU10141"/>
    </source>
</evidence>
<keyword evidence="26" id="KW-1185">Reference proteome</keyword>